<gene>
    <name evidence="2" type="ORF">IAB78_01610</name>
</gene>
<reference evidence="2" key="1">
    <citation type="submission" date="2020-10" db="EMBL/GenBank/DDBJ databases">
        <authorList>
            <person name="Gilroy R."/>
        </authorList>
    </citation>
    <scope>NUCLEOTIDE SEQUENCE</scope>
    <source>
        <strain evidence="2">B2-16538</strain>
    </source>
</reference>
<dbReference type="AlphaFoldDB" id="A0A9D9NR97"/>
<evidence type="ECO:0000313" key="2">
    <source>
        <dbReference type="EMBL" id="MBO8485106.1"/>
    </source>
</evidence>
<dbReference type="Proteomes" id="UP000823750">
    <property type="component" value="Unassembled WGS sequence"/>
</dbReference>
<keyword evidence="2" id="KW-0675">Receptor</keyword>
<sequence>MQEDKPYRPDVTGRCPSLPEGLGELAELMAENVHDTWAAARFAEGWTYGPERNDRLKTHPCLVPYEELPEEEKEYDRNTACSTLRFVIDSGYEIRKKK</sequence>
<accession>A0A9D9NR97</accession>
<protein>
    <submittedName>
        <fullName evidence="2">Ryanodine receptor Ryr</fullName>
    </submittedName>
</protein>
<feature type="domain" description="Ryanodine receptor Ryr" evidence="1">
    <location>
        <begin position="17"/>
        <end position="95"/>
    </location>
</feature>
<dbReference type="GO" id="GO:0014808">
    <property type="term" value="P:release of sequestered calcium ion into cytosol by sarcoplasmic reticulum"/>
    <property type="evidence" value="ECO:0007669"/>
    <property type="project" value="TreeGrafter"/>
</dbReference>
<dbReference type="GO" id="GO:0005219">
    <property type="term" value="F:ryanodine-sensitive calcium-release channel activity"/>
    <property type="evidence" value="ECO:0007669"/>
    <property type="project" value="TreeGrafter"/>
</dbReference>
<dbReference type="PANTHER" id="PTHR46399">
    <property type="entry name" value="B30.2/SPRY DOMAIN-CONTAINING PROTEIN"/>
    <property type="match status" value="1"/>
</dbReference>
<dbReference type="InterPro" id="IPR015925">
    <property type="entry name" value="Ryanodine_IP3_receptor"/>
</dbReference>
<dbReference type="Gene3D" id="6.20.350.10">
    <property type="match status" value="1"/>
</dbReference>
<comment type="caution">
    <text evidence="2">The sequence shown here is derived from an EMBL/GenBank/DDBJ whole genome shotgun (WGS) entry which is preliminary data.</text>
</comment>
<dbReference type="Pfam" id="PF02026">
    <property type="entry name" value="RyR"/>
    <property type="match status" value="1"/>
</dbReference>
<name>A0A9D9NR97_9BACT</name>
<dbReference type="PANTHER" id="PTHR46399:SF8">
    <property type="entry name" value="B30.2_SPRY DOMAIN-CONTAINING PROTEIN"/>
    <property type="match status" value="1"/>
</dbReference>
<dbReference type="GO" id="GO:0034704">
    <property type="term" value="C:calcium channel complex"/>
    <property type="evidence" value="ECO:0007669"/>
    <property type="project" value="TreeGrafter"/>
</dbReference>
<evidence type="ECO:0000259" key="1">
    <source>
        <dbReference type="Pfam" id="PF02026"/>
    </source>
</evidence>
<dbReference type="EMBL" id="JADILX010000027">
    <property type="protein sequence ID" value="MBO8485106.1"/>
    <property type="molecule type" value="Genomic_DNA"/>
</dbReference>
<proteinExistence type="predicted"/>
<dbReference type="InterPro" id="IPR003032">
    <property type="entry name" value="Ryanodine_rcpt"/>
</dbReference>
<evidence type="ECO:0000313" key="3">
    <source>
        <dbReference type="Proteomes" id="UP000823750"/>
    </source>
</evidence>
<reference evidence="2" key="2">
    <citation type="journal article" date="2021" name="PeerJ">
        <title>Extensive microbial diversity within the chicken gut microbiome revealed by metagenomics and culture.</title>
        <authorList>
            <person name="Gilroy R."/>
            <person name="Ravi A."/>
            <person name="Getino M."/>
            <person name="Pursley I."/>
            <person name="Horton D.L."/>
            <person name="Alikhan N.F."/>
            <person name="Baker D."/>
            <person name="Gharbi K."/>
            <person name="Hall N."/>
            <person name="Watson M."/>
            <person name="Adriaenssens E.M."/>
            <person name="Foster-Nyarko E."/>
            <person name="Jarju S."/>
            <person name="Secka A."/>
            <person name="Antonio M."/>
            <person name="Oren A."/>
            <person name="Chaudhuri R.R."/>
            <person name="La Ragione R."/>
            <person name="Hildebrand F."/>
            <person name="Pallen M.J."/>
        </authorList>
    </citation>
    <scope>NUCLEOTIDE SEQUENCE</scope>
    <source>
        <strain evidence="2">B2-16538</strain>
    </source>
</reference>
<organism evidence="2 3">
    <name type="scientific">Candidatus Cryptobacteroides excrementavium</name>
    <dbReference type="NCBI Taxonomy" id="2840759"/>
    <lineage>
        <taxon>Bacteria</taxon>
        <taxon>Pseudomonadati</taxon>
        <taxon>Bacteroidota</taxon>
        <taxon>Bacteroidia</taxon>
        <taxon>Bacteroidales</taxon>
        <taxon>Candidatus Cryptobacteroides</taxon>
    </lineage>
</organism>